<keyword evidence="3" id="KW-1185">Reference proteome</keyword>
<dbReference type="SUPFAM" id="SSF56925">
    <property type="entry name" value="OMPA-like"/>
    <property type="match status" value="1"/>
</dbReference>
<reference evidence="3" key="1">
    <citation type="journal article" date="2019" name="Int. J. Syst. Evol. Microbiol.">
        <title>The Global Catalogue of Microorganisms (GCM) 10K type strain sequencing project: providing services to taxonomists for standard genome sequencing and annotation.</title>
        <authorList>
            <consortium name="The Broad Institute Genomics Platform"/>
            <consortium name="The Broad Institute Genome Sequencing Center for Infectious Disease"/>
            <person name="Wu L."/>
            <person name="Ma J."/>
        </authorList>
    </citation>
    <scope>NUCLEOTIDE SEQUENCE [LARGE SCALE GENOMIC DNA]</scope>
    <source>
        <strain evidence="3">CGMCC 1.15422</strain>
    </source>
</reference>
<evidence type="ECO:0000259" key="1">
    <source>
        <dbReference type="Pfam" id="PF13568"/>
    </source>
</evidence>
<evidence type="ECO:0000313" key="3">
    <source>
        <dbReference type="Proteomes" id="UP000605733"/>
    </source>
</evidence>
<sequence>MTPTFAAEIIKIIIMKKTFLVIAIAIFGGTISASAQESWNFGIKGGLNFSTVTGDYFDNPSSRTGLNFGLLAEIPVANRVSIQPEVLYSAQGYDFASIDEDNIFDTDDNIEYQLDYIQVPVLAKIYVLDGLSVQAGPSFNFNVNEEIDYSPTENGGDVELDGLVNDFEFGGAAGLEYKLNNGFFIQGRYTYGFTEVFEGSDAHNSVWQAGIGYQF</sequence>
<name>A0ABQ1WQZ3_9FLAO</name>
<dbReference type="InterPro" id="IPR025665">
    <property type="entry name" value="Beta-barrel_OMP_2"/>
</dbReference>
<comment type="caution">
    <text evidence="2">The sequence shown here is derived from an EMBL/GenBank/DDBJ whole genome shotgun (WGS) entry which is preliminary data.</text>
</comment>
<protein>
    <recommendedName>
        <fullName evidence="1">Outer membrane protein beta-barrel domain-containing protein</fullName>
    </recommendedName>
</protein>
<dbReference type="EMBL" id="BMIX01000005">
    <property type="protein sequence ID" value="GGG38933.1"/>
    <property type="molecule type" value="Genomic_DNA"/>
</dbReference>
<proteinExistence type="predicted"/>
<organism evidence="2 3">
    <name type="scientific">Christiangramia forsetii</name>
    <dbReference type="NCBI Taxonomy" id="411153"/>
    <lineage>
        <taxon>Bacteria</taxon>
        <taxon>Pseudomonadati</taxon>
        <taxon>Bacteroidota</taxon>
        <taxon>Flavobacteriia</taxon>
        <taxon>Flavobacteriales</taxon>
        <taxon>Flavobacteriaceae</taxon>
        <taxon>Christiangramia</taxon>
    </lineage>
</organism>
<dbReference type="Pfam" id="PF13568">
    <property type="entry name" value="OMP_b-brl_2"/>
    <property type="match status" value="1"/>
</dbReference>
<dbReference type="InterPro" id="IPR011250">
    <property type="entry name" value="OMP/PagP_B-barrel"/>
</dbReference>
<gene>
    <name evidence="2" type="ORF">GCM10011532_23390</name>
</gene>
<feature type="domain" description="Outer membrane protein beta-barrel" evidence="1">
    <location>
        <begin position="35"/>
        <end position="198"/>
    </location>
</feature>
<evidence type="ECO:0000313" key="2">
    <source>
        <dbReference type="EMBL" id="GGG38933.1"/>
    </source>
</evidence>
<dbReference type="Proteomes" id="UP000605733">
    <property type="component" value="Unassembled WGS sequence"/>
</dbReference>
<accession>A0ABQ1WQZ3</accession>